<evidence type="ECO:0000259" key="7">
    <source>
        <dbReference type="Pfam" id="PF04893"/>
    </source>
</evidence>
<feature type="domain" description="Yip1" evidence="7">
    <location>
        <begin position="91"/>
        <end position="253"/>
    </location>
</feature>
<proteinExistence type="predicted"/>
<dbReference type="EMBL" id="VKHT01000304">
    <property type="protein sequence ID" value="MBB0244739.1"/>
    <property type="molecule type" value="Genomic_DNA"/>
</dbReference>
<comment type="subcellular location">
    <subcellularLocation>
        <location evidence="1">Membrane</location>
        <topology evidence="1">Multi-pass membrane protein</topology>
    </subcellularLocation>
</comment>
<dbReference type="Pfam" id="PF04893">
    <property type="entry name" value="Yip1"/>
    <property type="match status" value="1"/>
</dbReference>
<feature type="region of interest" description="Disordered" evidence="5">
    <location>
        <begin position="1"/>
        <end position="82"/>
    </location>
</feature>
<feature type="transmembrane region" description="Helical" evidence="6">
    <location>
        <begin position="207"/>
        <end position="227"/>
    </location>
</feature>
<evidence type="ECO:0000256" key="5">
    <source>
        <dbReference type="SAM" id="MobiDB-lite"/>
    </source>
</evidence>
<evidence type="ECO:0000256" key="3">
    <source>
        <dbReference type="ARBA" id="ARBA00022989"/>
    </source>
</evidence>
<evidence type="ECO:0000256" key="4">
    <source>
        <dbReference type="ARBA" id="ARBA00023136"/>
    </source>
</evidence>
<dbReference type="GO" id="GO:0016020">
    <property type="term" value="C:membrane"/>
    <property type="evidence" value="ECO:0007669"/>
    <property type="project" value="UniProtKB-SubCell"/>
</dbReference>
<keyword evidence="9" id="KW-1185">Reference proteome</keyword>
<evidence type="ECO:0000256" key="1">
    <source>
        <dbReference type="ARBA" id="ARBA00004141"/>
    </source>
</evidence>
<feature type="compositionally biased region" description="Gly residues" evidence="5">
    <location>
        <begin position="8"/>
        <end position="22"/>
    </location>
</feature>
<keyword evidence="3 6" id="KW-1133">Transmembrane helix</keyword>
<evidence type="ECO:0000256" key="6">
    <source>
        <dbReference type="SAM" id="Phobius"/>
    </source>
</evidence>
<feature type="compositionally biased region" description="Basic and acidic residues" evidence="5">
    <location>
        <begin position="60"/>
        <end position="75"/>
    </location>
</feature>
<keyword evidence="4 6" id="KW-0472">Membrane</keyword>
<feature type="transmembrane region" description="Helical" evidence="6">
    <location>
        <begin position="239"/>
        <end position="258"/>
    </location>
</feature>
<comment type="caution">
    <text evidence="8">The sequence shown here is derived from an EMBL/GenBank/DDBJ whole genome shotgun (WGS) entry which is preliminary data.</text>
</comment>
<feature type="transmembrane region" description="Helical" evidence="6">
    <location>
        <begin position="142"/>
        <end position="168"/>
    </location>
</feature>
<protein>
    <submittedName>
        <fullName evidence="8">YIP1 family protein</fullName>
    </submittedName>
</protein>
<keyword evidence="2 6" id="KW-0812">Transmembrane</keyword>
<dbReference type="AlphaFoldDB" id="A0A7W3TD93"/>
<evidence type="ECO:0000313" key="9">
    <source>
        <dbReference type="Proteomes" id="UP000538929"/>
    </source>
</evidence>
<name>A0A7W3TD93_9ACTN</name>
<accession>A0A7W3TD93</accession>
<evidence type="ECO:0000313" key="8">
    <source>
        <dbReference type="EMBL" id="MBB0244739.1"/>
    </source>
</evidence>
<dbReference type="InterPro" id="IPR006977">
    <property type="entry name" value="Yip1_dom"/>
</dbReference>
<reference evidence="9" key="1">
    <citation type="submission" date="2019-10" db="EMBL/GenBank/DDBJ databases">
        <title>Streptomyces sp. nov., a novel actinobacterium isolated from alkaline environment.</title>
        <authorList>
            <person name="Golinska P."/>
        </authorList>
    </citation>
    <scope>NUCLEOTIDE SEQUENCE [LARGE SCALE GENOMIC DNA]</scope>
    <source>
        <strain evidence="9">DSM 42118</strain>
    </source>
</reference>
<feature type="transmembrane region" description="Helical" evidence="6">
    <location>
        <begin position="108"/>
        <end position="127"/>
    </location>
</feature>
<organism evidence="8 9">
    <name type="scientific">Streptomyces alkaliphilus</name>
    <dbReference type="NCBI Taxonomy" id="1472722"/>
    <lineage>
        <taxon>Bacteria</taxon>
        <taxon>Bacillati</taxon>
        <taxon>Actinomycetota</taxon>
        <taxon>Actinomycetes</taxon>
        <taxon>Kitasatosporales</taxon>
        <taxon>Streptomycetaceae</taxon>
        <taxon>Streptomyces</taxon>
    </lineage>
</organism>
<feature type="compositionally biased region" description="Gly residues" evidence="5">
    <location>
        <begin position="30"/>
        <end position="57"/>
    </location>
</feature>
<evidence type="ECO:0000256" key="2">
    <source>
        <dbReference type="ARBA" id="ARBA00022692"/>
    </source>
</evidence>
<gene>
    <name evidence="8" type="ORF">FNQ90_11650</name>
</gene>
<dbReference type="Proteomes" id="UP000538929">
    <property type="component" value="Unassembled WGS sequence"/>
</dbReference>
<sequence length="259" mass="27130">MPGFPGSRSGGHGYPPQQGGGHGGDRYSGHGYGAPEHGGQGHGGPGYGGPGPGGPGYGAPDDRDPDHEPYEDHGPVEPGPPPLGWKELLRGLVLRPDPTFWHMRDHAVWGPALIVTFLYGLVAVFGLDSARDSILAATLSNLIPYLLVTGVAMVIGALLLSTVTHTLARQLGGNGHWAPTAGLAMLIMTMTDVPRLGLAVFLGGADIIVQIVGWITWLYAGFLLTLMVSRSHELPWPRALGASAIQLIAILMLVKLGTL</sequence>